<protein>
    <recommendedName>
        <fullName evidence="3">DUF3741 domain-containing protein</fullName>
    </recommendedName>
</protein>
<dbReference type="PANTHER" id="PTHR31680:SF7">
    <property type="entry name" value="OS07G0603300 PROTEIN"/>
    <property type="match status" value="1"/>
</dbReference>
<dbReference type="GO" id="GO:0051513">
    <property type="term" value="P:regulation of monopolar cell growth"/>
    <property type="evidence" value="ECO:0007669"/>
    <property type="project" value="InterPro"/>
</dbReference>
<feature type="compositionally biased region" description="Basic and acidic residues" evidence="1">
    <location>
        <begin position="136"/>
        <end position="147"/>
    </location>
</feature>
<feature type="region of interest" description="Disordered" evidence="1">
    <location>
        <begin position="169"/>
        <end position="205"/>
    </location>
</feature>
<feature type="compositionally biased region" description="Basic and acidic residues" evidence="1">
    <location>
        <begin position="403"/>
        <end position="417"/>
    </location>
</feature>
<feature type="region of interest" description="Disordered" evidence="1">
    <location>
        <begin position="403"/>
        <end position="490"/>
    </location>
</feature>
<evidence type="ECO:0008006" key="3">
    <source>
        <dbReference type="Google" id="ProtNLM"/>
    </source>
</evidence>
<sequence>MGQQSLIYVFVAHATSSPTTATTTPSTTSSRMNSEKTLSKCTTENNSLSIESSSDSSSSYPCTSFSSLDGNKSVQQELPYTSEELFTQRPLKSSPSLREPDMNAKYGHPNVGFRDIVKDCINRDSGGLTVKTSVQEARRNGQHKDSPRPLLLSKSMDETCIIGIYRTTKESKRSSSRPKELPRLSLDSRKETLSPGSRPKDLGYKRTDDILLDTLRPQDSPSHNRANSVIAKLMGLEEATNATGVLTVDSCEPTRSPRPAQATQHGHPSRSPRGTCKDSCSMQLKNESSVLKTKPSPQILTEAAPWRQQERSATNICREAEGRPRIASVYADIERRVGGFDFLECNNKDFRALRILGALNARDAKNKNDSSGRPMATHRTGYNLTTSGSFQAPIVVMKPAGTTEKHGMSRAQLKSEETVSSASSPRPTSSSSPRNVLKNAEPERRSRPPVSPKSSSKKSNEAVSPKGRTRSKPTQVKSHRDEVMQNTGNRISLAKQVDVSVIDCPKPPSGNSTFVPPSNAAATASHKAPSILDSDQNIHSLDNIPSLVSVLDTSFYHKRISDSFEGLACQWTTKIAYKVIACGS</sequence>
<feature type="compositionally biased region" description="Low complexity" evidence="1">
    <location>
        <begin position="47"/>
        <end position="66"/>
    </location>
</feature>
<feature type="compositionally biased region" description="Low complexity" evidence="1">
    <location>
        <begin position="17"/>
        <end position="30"/>
    </location>
</feature>
<dbReference type="ExpressionAtlas" id="A0A3L6FQR2">
    <property type="expression patterns" value="baseline and differential"/>
</dbReference>
<evidence type="ECO:0000313" key="2">
    <source>
        <dbReference type="EMBL" id="PWZ37036.1"/>
    </source>
</evidence>
<dbReference type="Proteomes" id="UP000251960">
    <property type="component" value="Chromosome 2"/>
</dbReference>
<dbReference type="AlphaFoldDB" id="A0A3L6FQR2"/>
<reference evidence="2" key="1">
    <citation type="journal article" date="2018" name="Nat. Genet.">
        <title>Extensive intraspecific gene order and gene structural variations between Mo17 and other maize genomes.</title>
        <authorList>
            <person name="Sun S."/>
            <person name="Zhou Y."/>
            <person name="Chen J."/>
            <person name="Shi J."/>
            <person name="Zhao H."/>
            <person name="Zhao H."/>
            <person name="Song W."/>
            <person name="Zhang M."/>
            <person name="Cui Y."/>
            <person name="Dong X."/>
            <person name="Liu H."/>
            <person name="Ma X."/>
            <person name="Jiao Y."/>
            <person name="Wang B."/>
            <person name="Wei X."/>
            <person name="Stein J.C."/>
            <person name="Glaubitz J.C."/>
            <person name="Lu F."/>
            <person name="Yu G."/>
            <person name="Liang C."/>
            <person name="Fengler K."/>
            <person name="Li B."/>
            <person name="Rafalski A."/>
            <person name="Schnable P.S."/>
            <person name="Ware D.H."/>
            <person name="Buckler E.S."/>
            <person name="Lai J."/>
        </authorList>
    </citation>
    <scope>NUCLEOTIDE SEQUENCE [LARGE SCALE GENOMIC DNA]</scope>
    <source>
        <tissue evidence="2">Seedling</tissue>
    </source>
</reference>
<dbReference type="InterPro" id="IPR033334">
    <property type="entry name" value="LNG1/2"/>
</dbReference>
<feature type="region of interest" description="Disordered" evidence="1">
    <location>
        <begin position="133"/>
        <end position="152"/>
    </location>
</feature>
<evidence type="ECO:0000256" key="1">
    <source>
        <dbReference type="SAM" id="MobiDB-lite"/>
    </source>
</evidence>
<feature type="region of interest" description="Disordered" evidence="1">
    <location>
        <begin position="249"/>
        <end position="279"/>
    </location>
</feature>
<proteinExistence type="predicted"/>
<feature type="region of interest" description="Disordered" evidence="1">
    <location>
        <begin position="364"/>
        <end position="386"/>
    </location>
</feature>
<feature type="region of interest" description="Disordered" evidence="1">
    <location>
        <begin position="17"/>
        <end position="66"/>
    </location>
</feature>
<comment type="caution">
    <text evidence="2">The sequence shown here is derived from an EMBL/GenBank/DDBJ whole genome shotgun (WGS) entry which is preliminary data.</text>
</comment>
<feature type="compositionally biased region" description="Low complexity" evidence="1">
    <location>
        <begin position="420"/>
        <end position="433"/>
    </location>
</feature>
<accession>A0A3L6FQR2</accession>
<dbReference type="EMBL" id="NCVQ01000003">
    <property type="protein sequence ID" value="PWZ37036.1"/>
    <property type="molecule type" value="Genomic_DNA"/>
</dbReference>
<name>A0A3L6FQR2_MAIZE</name>
<dbReference type="PANTHER" id="PTHR31680">
    <property type="entry name" value="LONGIFOLIA PROTEIN"/>
    <property type="match status" value="1"/>
</dbReference>
<organism evidence="2">
    <name type="scientific">Zea mays</name>
    <name type="common">Maize</name>
    <dbReference type="NCBI Taxonomy" id="4577"/>
    <lineage>
        <taxon>Eukaryota</taxon>
        <taxon>Viridiplantae</taxon>
        <taxon>Streptophyta</taxon>
        <taxon>Embryophyta</taxon>
        <taxon>Tracheophyta</taxon>
        <taxon>Spermatophyta</taxon>
        <taxon>Magnoliopsida</taxon>
        <taxon>Liliopsida</taxon>
        <taxon>Poales</taxon>
        <taxon>Poaceae</taxon>
        <taxon>PACMAD clade</taxon>
        <taxon>Panicoideae</taxon>
        <taxon>Andropogonodae</taxon>
        <taxon>Andropogoneae</taxon>
        <taxon>Tripsacinae</taxon>
        <taxon>Zea</taxon>
    </lineage>
</organism>
<gene>
    <name evidence="2" type="ORF">Zm00014a_031409</name>
</gene>
<feature type="region of interest" description="Disordered" evidence="1">
    <location>
        <begin position="79"/>
        <end position="109"/>
    </location>
</feature>